<dbReference type="GeneID" id="100569905"/>
<feature type="region of interest" description="Disordered" evidence="2">
    <location>
        <begin position="360"/>
        <end position="388"/>
    </location>
</feature>
<dbReference type="Gene3D" id="3.40.1800.20">
    <property type="match status" value="1"/>
</dbReference>
<evidence type="ECO:0000313" key="4">
    <source>
        <dbReference type="EnsemblMetazoa" id="XP_003243224.1"/>
    </source>
</evidence>
<dbReference type="SUPFAM" id="SSF57716">
    <property type="entry name" value="Glucocorticoid receptor-like (DNA-binding domain)"/>
    <property type="match status" value="1"/>
</dbReference>
<feature type="compositionally biased region" description="Polar residues" evidence="2">
    <location>
        <begin position="621"/>
        <end position="637"/>
    </location>
</feature>
<evidence type="ECO:0000256" key="2">
    <source>
        <dbReference type="SAM" id="MobiDB-lite"/>
    </source>
</evidence>
<dbReference type="Proteomes" id="UP000007819">
    <property type="component" value="Chromosome A2"/>
</dbReference>
<feature type="region of interest" description="Disordered" evidence="2">
    <location>
        <begin position="543"/>
        <end position="651"/>
    </location>
</feature>
<feature type="region of interest" description="Disordered" evidence="2">
    <location>
        <begin position="321"/>
        <end position="348"/>
    </location>
</feature>
<dbReference type="EnsemblMetazoa" id="XM_003243176.4">
    <property type="protein sequence ID" value="XP_003243224.1"/>
    <property type="gene ID" value="LOC100569905"/>
</dbReference>
<evidence type="ECO:0000313" key="5">
    <source>
        <dbReference type="Proteomes" id="UP000007819"/>
    </source>
</evidence>
<protein>
    <recommendedName>
        <fullName evidence="3">C2H2-type domain-containing protein</fullName>
    </recommendedName>
</protein>
<dbReference type="PROSITE" id="PS00028">
    <property type="entry name" value="ZINC_FINGER_C2H2_1"/>
    <property type="match status" value="1"/>
</dbReference>
<proteinExistence type="predicted"/>
<accession>A0A8R1W4T0</accession>
<feature type="domain" description="C2H2-type" evidence="3">
    <location>
        <begin position="854"/>
        <end position="880"/>
    </location>
</feature>
<dbReference type="PROSITE" id="PS50157">
    <property type="entry name" value="ZINC_FINGER_C2H2_2"/>
    <property type="match status" value="1"/>
</dbReference>
<reference evidence="5" key="1">
    <citation type="submission" date="2010-06" db="EMBL/GenBank/DDBJ databases">
        <authorList>
            <person name="Jiang H."/>
            <person name="Abraham K."/>
            <person name="Ali S."/>
            <person name="Alsbrooks S.L."/>
            <person name="Anim B.N."/>
            <person name="Anosike U.S."/>
            <person name="Attaway T."/>
            <person name="Bandaranaike D.P."/>
            <person name="Battles P.K."/>
            <person name="Bell S.N."/>
            <person name="Bell A.V."/>
            <person name="Beltran B."/>
            <person name="Bickham C."/>
            <person name="Bustamante Y."/>
            <person name="Caleb T."/>
            <person name="Canada A."/>
            <person name="Cardenas V."/>
            <person name="Carter K."/>
            <person name="Chacko J."/>
            <person name="Chandrabose M.N."/>
            <person name="Chavez D."/>
            <person name="Chavez A."/>
            <person name="Chen L."/>
            <person name="Chu H.-S."/>
            <person name="Claassen K.J."/>
            <person name="Cockrell R."/>
            <person name="Collins M."/>
            <person name="Cooper J.A."/>
            <person name="Cree A."/>
            <person name="Curry S.M."/>
            <person name="Da Y."/>
            <person name="Dao M.D."/>
            <person name="Das B."/>
            <person name="Davila M.-L."/>
            <person name="Davy-Carroll L."/>
            <person name="Denson S."/>
            <person name="Dinh H."/>
            <person name="Ebong V.E."/>
            <person name="Edwards J.R."/>
            <person name="Egan A."/>
            <person name="El-Daye J."/>
            <person name="Escobedo L."/>
            <person name="Fernandez S."/>
            <person name="Fernando P.R."/>
            <person name="Flagg N."/>
            <person name="Forbes L.D."/>
            <person name="Fowler R.G."/>
            <person name="Fu Q."/>
            <person name="Gabisi R.A."/>
            <person name="Ganer J."/>
            <person name="Garbino Pronczuk A."/>
            <person name="Garcia R.M."/>
            <person name="Garner T."/>
            <person name="Garrett T.E."/>
            <person name="Gonzalez D.A."/>
            <person name="Hamid H."/>
            <person name="Hawkins E.S."/>
            <person name="Hirani K."/>
            <person name="Hogues M.E."/>
            <person name="Hollins B."/>
            <person name="Hsiao C.-H."/>
            <person name="Jabil R."/>
            <person name="James M.L."/>
            <person name="Jhangiani S.N."/>
            <person name="Johnson B."/>
            <person name="Johnson Q."/>
            <person name="Joshi V."/>
            <person name="Kalu J.B."/>
            <person name="Kam C."/>
            <person name="Kashfia A."/>
            <person name="Keebler J."/>
            <person name="Kisamo H."/>
            <person name="Kovar C.L."/>
            <person name="Lago L.A."/>
            <person name="Lai C.-Y."/>
            <person name="Laidlaw J."/>
            <person name="Lara F."/>
            <person name="Le T.-K."/>
            <person name="Lee S.L."/>
            <person name="Legall F.H."/>
            <person name="Lemon S.J."/>
            <person name="Lewis L.R."/>
            <person name="Li B."/>
            <person name="Liu Y."/>
            <person name="Liu Y.-S."/>
            <person name="Lopez J."/>
            <person name="Lozado R.J."/>
            <person name="Lu J."/>
            <person name="Madu R.C."/>
            <person name="Maheshwari M."/>
            <person name="Maheshwari R."/>
            <person name="Malloy K."/>
            <person name="Martinez E."/>
            <person name="Mathew T."/>
            <person name="Mercado I.C."/>
            <person name="Mercado C."/>
            <person name="Meyer B."/>
            <person name="Montgomery K."/>
            <person name="Morgan M.B."/>
            <person name="Munidasa M."/>
            <person name="Nazareth L.V."/>
            <person name="Nelson J."/>
            <person name="Ng B.M."/>
            <person name="Nguyen N.B."/>
            <person name="Nguyen P.Q."/>
            <person name="Nguyen T."/>
            <person name="Obregon M."/>
            <person name="Okwuonu G.O."/>
            <person name="Onwere C.G."/>
            <person name="Orozco G."/>
            <person name="Parra A."/>
            <person name="Patel S."/>
            <person name="Patil S."/>
            <person name="Perez A."/>
            <person name="Perez Y."/>
            <person name="Pham C."/>
            <person name="Primus E.L."/>
            <person name="Pu L.-L."/>
            <person name="Puazo M."/>
            <person name="Qin X."/>
            <person name="Quiroz J.B."/>
            <person name="Reese J."/>
            <person name="Richards S."/>
            <person name="Rives C.M."/>
            <person name="Robberts R."/>
            <person name="Ruiz S.J."/>
            <person name="Ruiz M.J."/>
            <person name="Santibanez J."/>
            <person name="Schneider B.W."/>
            <person name="Sisson I."/>
            <person name="Smith M."/>
            <person name="Sodergren E."/>
            <person name="Song X.-Z."/>
            <person name="Song B.B."/>
            <person name="Summersgill H."/>
            <person name="Thelus R."/>
            <person name="Thornton R.D."/>
            <person name="Trejos Z.Y."/>
            <person name="Usmani K."/>
            <person name="Vattathil S."/>
            <person name="Villasana D."/>
            <person name="Walker D.L."/>
            <person name="Wang S."/>
            <person name="Wang K."/>
            <person name="White C.S."/>
            <person name="Williams A.C."/>
            <person name="Williamson J."/>
            <person name="Wilson K."/>
            <person name="Woghiren I.O."/>
            <person name="Woodworth J.R."/>
            <person name="Worley K.C."/>
            <person name="Wright R.A."/>
            <person name="Wu W."/>
            <person name="Young L."/>
            <person name="Zhang L."/>
            <person name="Zhang J."/>
            <person name="Zhu Y."/>
            <person name="Muzny D.M."/>
            <person name="Weinstock G."/>
            <person name="Gibbs R.A."/>
        </authorList>
    </citation>
    <scope>NUCLEOTIDE SEQUENCE [LARGE SCALE GENOMIC DNA]</scope>
    <source>
        <strain evidence="5">LSR1</strain>
    </source>
</reference>
<name>A0A8R1W4T0_ACYPI</name>
<dbReference type="SMART" id="SM00868">
    <property type="entry name" value="zf-AD"/>
    <property type="match status" value="1"/>
</dbReference>
<organism evidence="4 5">
    <name type="scientific">Acyrthosiphon pisum</name>
    <name type="common">Pea aphid</name>
    <dbReference type="NCBI Taxonomy" id="7029"/>
    <lineage>
        <taxon>Eukaryota</taxon>
        <taxon>Metazoa</taxon>
        <taxon>Ecdysozoa</taxon>
        <taxon>Arthropoda</taxon>
        <taxon>Hexapoda</taxon>
        <taxon>Insecta</taxon>
        <taxon>Pterygota</taxon>
        <taxon>Neoptera</taxon>
        <taxon>Paraneoptera</taxon>
        <taxon>Hemiptera</taxon>
        <taxon>Sternorrhyncha</taxon>
        <taxon>Aphidomorpha</taxon>
        <taxon>Aphidoidea</taxon>
        <taxon>Aphididae</taxon>
        <taxon>Macrosiphini</taxon>
        <taxon>Acyrthosiphon</taxon>
    </lineage>
</organism>
<evidence type="ECO:0000256" key="1">
    <source>
        <dbReference type="PROSITE-ProRule" id="PRU00042"/>
    </source>
</evidence>
<dbReference type="SMART" id="SM00355">
    <property type="entry name" value="ZnF_C2H2"/>
    <property type="match status" value="3"/>
</dbReference>
<keyword evidence="5" id="KW-1185">Reference proteome</keyword>
<feature type="compositionally biased region" description="Polar residues" evidence="2">
    <location>
        <begin position="579"/>
        <end position="598"/>
    </location>
</feature>
<keyword evidence="1" id="KW-0863">Zinc-finger</keyword>
<evidence type="ECO:0000259" key="3">
    <source>
        <dbReference type="PROSITE" id="PS50157"/>
    </source>
</evidence>
<dbReference type="OrthoDB" id="515401at2759"/>
<feature type="compositionally biased region" description="Basic residues" evidence="2">
    <location>
        <begin position="551"/>
        <end position="569"/>
    </location>
</feature>
<dbReference type="GO" id="GO:0005634">
    <property type="term" value="C:nucleus"/>
    <property type="evidence" value="ECO:0007669"/>
    <property type="project" value="InterPro"/>
</dbReference>
<dbReference type="AlphaFoldDB" id="A0A8R1W4T0"/>
<dbReference type="RefSeq" id="XP_003243224.1">
    <property type="nucleotide sequence ID" value="XM_003243176.3"/>
</dbReference>
<keyword evidence="1" id="KW-0862">Zinc</keyword>
<dbReference type="InterPro" id="IPR012934">
    <property type="entry name" value="Znf_AD"/>
</dbReference>
<keyword evidence="1" id="KW-0479">Metal-binding</keyword>
<feature type="compositionally biased region" description="Acidic residues" evidence="2">
    <location>
        <begin position="360"/>
        <end position="369"/>
    </location>
</feature>
<reference evidence="4" key="2">
    <citation type="submission" date="2022-06" db="UniProtKB">
        <authorList>
            <consortium name="EnsemblMetazoa"/>
        </authorList>
    </citation>
    <scope>IDENTIFICATION</scope>
</reference>
<dbReference type="InterPro" id="IPR013087">
    <property type="entry name" value="Znf_C2H2_type"/>
</dbReference>
<dbReference type="KEGG" id="api:100569905"/>
<feature type="compositionally biased region" description="Low complexity" evidence="2">
    <location>
        <begin position="371"/>
        <end position="388"/>
    </location>
</feature>
<dbReference type="GO" id="GO:0008270">
    <property type="term" value="F:zinc ion binding"/>
    <property type="evidence" value="ECO:0007669"/>
    <property type="project" value="UniProtKB-KW"/>
</dbReference>
<sequence length="880" mass="99105">MDNVYKCRVCFRMYHDKEVVIDLSSEEAKKEQIAAKILSALSIIITDHDPIKHICRICCGQVEVNFRFATACRINNAKYIETLSNAPSNDVIKTDYNKFMSVPVHALFNKYQYNVKGLFDAVTSFLNDPNENISSTRHIEKFYQYFGLHNPNSITNQFDIENDTPIGNPESSSVLEVNMSSTNEPNVDTDDVIIDRIDNSGIDLNNRSLRPIINTNNINHATNSTIPRNFLLNAQIPVMSSNNLSNTINTSSGFFRIIPTIGTNNVNVINNINQSRISRPIICKNNVIKSTTFCILSKTQSLMNGRHVETNNVQNLGSATHLSQSNVNSPSIVQSTVNNHSDSVQSKKNGQIDDVEVICLDDDDDDDDNNPNHNDNNNNGNGNNFQGVDNFINPLNQWVVPLPSLPLSRNVNTNNNAKTNILKSYQRKNKNNAKQFITLNRKVIFLNNRGPSTNISSEEMTVTPDMPLSTSDEGSLFNQGDDMYFDVNNVPTESLLVEPETEPLLVEPETEPLLVEPETEPSRVLPDTGFHFLFSTDETVDLTTKEDNTPKKKPIIKQKKTPKPKKAAASKKQTQKTSIAQSNLKTKSQLIRSSTSSTIEKKQTRKTSIAQQNLKAKGQLLRSSTLPTTEQSNTSLTKPRPKRASAIDSAAENRNSGLCKLGKYIETRDSRWSLAVINNISLPMFQCPICDVYLYSPESRKKHEVLKHSSLLETIHEPVDIVSTPGNTEPLTEQLILFNYLQLCVTSKHKTKAVHELAKRTNFLKALKTLGPNIIDSFKCNYCPYTTDLIFALWAHCTSKHLYLKCDSEKKTCLYCFLCNRMLTKRTTMLKHLDACINKKLNEPPITNDSKKRLICEICNEVFDSLIELEKHTWGHAKKK</sequence>